<keyword evidence="5" id="KW-0233">DNA recombination</keyword>
<evidence type="ECO:0000256" key="6">
    <source>
        <dbReference type="PROSITE-ProRule" id="PRU01248"/>
    </source>
</evidence>
<reference evidence="10" key="2">
    <citation type="submission" date="2021-04" db="EMBL/GenBank/DDBJ databases">
        <authorList>
            <person name="Gilroy R."/>
        </authorList>
    </citation>
    <scope>NUCLEOTIDE SEQUENCE</scope>
    <source>
        <strain evidence="10">CHK186-1790</strain>
    </source>
</reference>
<dbReference type="InterPro" id="IPR044068">
    <property type="entry name" value="CB"/>
</dbReference>
<evidence type="ECO:0000256" key="3">
    <source>
        <dbReference type="ARBA" id="ARBA00022908"/>
    </source>
</evidence>
<evidence type="ECO:0000256" key="5">
    <source>
        <dbReference type="ARBA" id="ARBA00023172"/>
    </source>
</evidence>
<dbReference type="PANTHER" id="PTHR30349:SF91">
    <property type="entry name" value="INTA PROTEIN"/>
    <property type="match status" value="1"/>
</dbReference>
<dbReference type="GO" id="GO:0003677">
    <property type="term" value="F:DNA binding"/>
    <property type="evidence" value="ECO:0007669"/>
    <property type="project" value="UniProtKB-UniRule"/>
</dbReference>
<comment type="caution">
    <text evidence="10">The sequence shown here is derived from an EMBL/GenBank/DDBJ whole genome shotgun (WGS) entry which is preliminary data.</text>
</comment>
<dbReference type="Pfam" id="PF00589">
    <property type="entry name" value="Phage_integrase"/>
    <property type="match status" value="1"/>
</dbReference>
<dbReference type="PANTHER" id="PTHR30349">
    <property type="entry name" value="PHAGE INTEGRASE-RELATED"/>
    <property type="match status" value="1"/>
</dbReference>
<dbReference type="GO" id="GO:0006310">
    <property type="term" value="P:DNA recombination"/>
    <property type="evidence" value="ECO:0007669"/>
    <property type="project" value="UniProtKB-KW"/>
</dbReference>
<comment type="similarity">
    <text evidence="2">Belongs to the 'phage' integrase family.</text>
</comment>
<feature type="domain" description="Tyr recombinase" evidence="8">
    <location>
        <begin position="191"/>
        <end position="390"/>
    </location>
</feature>
<dbReference type="InterPro" id="IPR004107">
    <property type="entry name" value="Integrase_SAM-like_N"/>
</dbReference>
<keyword evidence="3" id="KW-0229">DNA integration</keyword>
<name>A0A9D2P1A1_9FIRM</name>
<dbReference type="InterPro" id="IPR002104">
    <property type="entry name" value="Integrase_catalytic"/>
</dbReference>
<feature type="domain" description="Core-binding (CB)" evidence="9">
    <location>
        <begin position="82"/>
        <end position="170"/>
    </location>
</feature>
<dbReference type="PROSITE" id="PS51898">
    <property type="entry name" value="TYR_RECOMBINASE"/>
    <property type="match status" value="1"/>
</dbReference>
<evidence type="ECO:0000259" key="8">
    <source>
        <dbReference type="PROSITE" id="PS51898"/>
    </source>
</evidence>
<dbReference type="InterPro" id="IPR013762">
    <property type="entry name" value="Integrase-like_cat_sf"/>
</dbReference>
<dbReference type="CDD" id="cd01189">
    <property type="entry name" value="INT_ICEBs1_C_like"/>
    <property type="match status" value="1"/>
</dbReference>
<organism evidence="10 11">
    <name type="scientific">Candidatus Intestinimonas pullistercoris</name>
    <dbReference type="NCBI Taxonomy" id="2838623"/>
    <lineage>
        <taxon>Bacteria</taxon>
        <taxon>Bacillati</taxon>
        <taxon>Bacillota</taxon>
        <taxon>Clostridia</taxon>
        <taxon>Eubacteriales</taxon>
        <taxon>Intestinimonas</taxon>
    </lineage>
</organism>
<dbReference type="AlphaFoldDB" id="A0A9D2P1A1"/>
<dbReference type="SUPFAM" id="SSF56349">
    <property type="entry name" value="DNA breaking-rejoining enzymes"/>
    <property type="match status" value="1"/>
</dbReference>
<dbReference type="GO" id="GO:0015074">
    <property type="term" value="P:DNA integration"/>
    <property type="evidence" value="ECO:0007669"/>
    <property type="project" value="UniProtKB-KW"/>
</dbReference>
<keyword evidence="4 6" id="KW-0238">DNA-binding</keyword>
<gene>
    <name evidence="10" type="ORF">H9701_09500</name>
</gene>
<evidence type="ECO:0000256" key="2">
    <source>
        <dbReference type="ARBA" id="ARBA00008857"/>
    </source>
</evidence>
<dbReference type="InterPro" id="IPR050090">
    <property type="entry name" value="Tyrosine_recombinase_XerCD"/>
</dbReference>
<dbReference type="Gene3D" id="1.10.443.10">
    <property type="entry name" value="Intergrase catalytic core"/>
    <property type="match status" value="1"/>
</dbReference>
<protein>
    <submittedName>
        <fullName evidence="10">Site-specific integrase</fullName>
    </submittedName>
</protein>
<reference evidence="10" key="1">
    <citation type="journal article" date="2021" name="PeerJ">
        <title>Extensive microbial diversity within the chicken gut microbiome revealed by metagenomics and culture.</title>
        <authorList>
            <person name="Gilroy R."/>
            <person name="Ravi A."/>
            <person name="Getino M."/>
            <person name="Pursley I."/>
            <person name="Horton D.L."/>
            <person name="Alikhan N.F."/>
            <person name="Baker D."/>
            <person name="Gharbi K."/>
            <person name="Hall N."/>
            <person name="Watson M."/>
            <person name="Adriaenssens E.M."/>
            <person name="Foster-Nyarko E."/>
            <person name="Jarju S."/>
            <person name="Secka A."/>
            <person name="Antonio M."/>
            <person name="Oren A."/>
            <person name="Chaudhuri R.R."/>
            <person name="La Ragione R."/>
            <person name="Hildebrand F."/>
            <person name="Pallen M.J."/>
        </authorList>
    </citation>
    <scope>NUCLEOTIDE SEQUENCE</scope>
    <source>
        <strain evidence="10">CHK186-1790</strain>
    </source>
</reference>
<feature type="region of interest" description="Disordered" evidence="7">
    <location>
        <begin position="1"/>
        <end position="20"/>
    </location>
</feature>
<dbReference type="Pfam" id="PF14659">
    <property type="entry name" value="Phage_int_SAM_3"/>
    <property type="match status" value="1"/>
</dbReference>
<dbReference type="EMBL" id="DWWJ01000175">
    <property type="protein sequence ID" value="HJC41767.1"/>
    <property type="molecule type" value="Genomic_DNA"/>
</dbReference>
<evidence type="ECO:0000313" key="10">
    <source>
        <dbReference type="EMBL" id="HJC41767.1"/>
    </source>
</evidence>
<evidence type="ECO:0000259" key="9">
    <source>
        <dbReference type="PROSITE" id="PS51900"/>
    </source>
</evidence>
<dbReference type="PROSITE" id="PS51900">
    <property type="entry name" value="CB"/>
    <property type="match status" value="1"/>
</dbReference>
<dbReference type="InterPro" id="IPR010998">
    <property type="entry name" value="Integrase_recombinase_N"/>
</dbReference>
<sequence>MPHKNKTGRAANGSGSIRKREVTRNGKPYTYWEGRITVDIDPITGKQVQRTITGKTQKEVAQKMREIAVEVDQKTYKAPCKLTLGEWLDIWKAEYTGDVKPSTAYLYGRNIDQYIIPYLGAVKLEKLTPLQVQEFYNRLLKPDKEEARPLSAKTVRNVHGVLHKALEQAVQVGYIRSNPANACKPPRAAKAEIRPLDADQVSAFLKSLQGHPHEYLYQVTMFTGLRQGEVLGLTWDCLDMERGTLLVKQQLRREQKKGGKYYFSLTKNNKIRVLTLAPSVVRLFRLQKIRQNGMRAKAGELWQETNLIFTNEMGDRLSYRTVYDCFKRVMVKIGAPSTRFHDLRHTYAVMAIQSGDDIKTVQENLGHATAAFTLDVYGHVTAQMKQASADRMEKFIQSVSA</sequence>
<dbReference type="Gene3D" id="1.10.150.130">
    <property type="match status" value="1"/>
</dbReference>
<evidence type="ECO:0000256" key="1">
    <source>
        <dbReference type="ARBA" id="ARBA00003283"/>
    </source>
</evidence>
<comment type="function">
    <text evidence="1">Site-specific tyrosine recombinase, which acts by catalyzing the cutting and rejoining of the recombining DNA molecules.</text>
</comment>
<evidence type="ECO:0000256" key="4">
    <source>
        <dbReference type="ARBA" id="ARBA00023125"/>
    </source>
</evidence>
<accession>A0A9D2P1A1</accession>
<proteinExistence type="inferred from homology"/>
<evidence type="ECO:0000313" key="11">
    <source>
        <dbReference type="Proteomes" id="UP000823882"/>
    </source>
</evidence>
<dbReference type="Proteomes" id="UP000823882">
    <property type="component" value="Unassembled WGS sequence"/>
</dbReference>
<evidence type="ECO:0000256" key="7">
    <source>
        <dbReference type="SAM" id="MobiDB-lite"/>
    </source>
</evidence>
<dbReference type="InterPro" id="IPR011010">
    <property type="entry name" value="DNA_brk_join_enz"/>
</dbReference>